<reference evidence="2 3" key="1">
    <citation type="journal article" date="2024" name="Nat. Commun.">
        <title>Phylogenomics reveals the evolutionary origins of lichenization in chlorophyte algae.</title>
        <authorList>
            <person name="Puginier C."/>
            <person name="Libourel C."/>
            <person name="Otte J."/>
            <person name="Skaloud P."/>
            <person name="Haon M."/>
            <person name="Grisel S."/>
            <person name="Petersen M."/>
            <person name="Berrin J.G."/>
            <person name="Delaux P.M."/>
            <person name="Dal Grande F."/>
            <person name="Keller J."/>
        </authorList>
    </citation>
    <scope>NUCLEOTIDE SEQUENCE [LARGE SCALE GENOMIC DNA]</scope>
    <source>
        <strain evidence="2 3">SAG 2145</strain>
    </source>
</reference>
<organism evidence="2 3">
    <name type="scientific">Apatococcus lobatus</name>
    <dbReference type="NCBI Taxonomy" id="904363"/>
    <lineage>
        <taxon>Eukaryota</taxon>
        <taxon>Viridiplantae</taxon>
        <taxon>Chlorophyta</taxon>
        <taxon>core chlorophytes</taxon>
        <taxon>Trebouxiophyceae</taxon>
        <taxon>Chlorellales</taxon>
        <taxon>Chlorellaceae</taxon>
        <taxon>Apatococcus</taxon>
    </lineage>
</organism>
<dbReference type="PANTHER" id="PTHR42919:SF20">
    <property type="entry name" value="GCN5-RELATED N-ACETYLTRANSFERASE 10, CHLOROPLASTIC"/>
    <property type="match status" value="1"/>
</dbReference>
<dbReference type="PROSITE" id="PS51186">
    <property type="entry name" value="GNAT"/>
    <property type="match status" value="1"/>
</dbReference>
<dbReference type="InterPro" id="IPR000182">
    <property type="entry name" value="GNAT_dom"/>
</dbReference>
<dbReference type="InterPro" id="IPR016181">
    <property type="entry name" value="Acyl_CoA_acyltransferase"/>
</dbReference>
<dbReference type="Gene3D" id="3.40.630.30">
    <property type="match status" value="1"/>
</dbReference>
<evidence type="ECO:0000313" key="2">
    <source>
        <dbReference type="EMBL" id="KAK9842750.1"/>
    </source>
</evidence>
<comment type="caution">
    <text evidence="2">The sequence shown here is derived from an EMBL/GenBank/DDBJ whole genome shotgun (WGS) entry which is preliminary data.</text>
</comment>
<dbReference type="Pfam" id="PF00583">
    <property type="entry name" value="Acetyltransf_1"/>
    <property type="match status" value="1"/>
</dbReference>
<dbReference type="AlphaFoldDB" id="A0AAW1SAD2"/>
<dbReference type="EMBL" id="JALJOS010000002">
    <property type="protein sequence ID" value="KAK9842750.1"/>
    <property type="molecule type" value="Genomic_DNA"/>
</dbReference>
<dbReference type="Proteomes" id="UP001438707">
    <property type="component" value="Unassembled WGS sequence"/>
</dbReference>
<gene>
    <name evidence="2" type="ORF">WJX74_001754</name>
</gene>
<proteinExistence type="predicted"/>
<dbReference type="GO" id="GO:0008080">
    <property type="term" value="F:N-acetyltransferase activity"/>
    <property type="evidence" value="ECO:0007669"/>
    <property type="project" value="TreeGrafter"/>
</dbReference>
<keyword evidence="3" id="KW-1185">Reference proteome</keyword>
<dbReference type="GO" id="GO:0007064">
    <property type="term" value="P:mitotic sister chromatid cohesion"/>
    <property type="evidence" value="ECO:0007669"/>
    <property type="project" value="TreeGrafter"/>
</dbReference>
<dbReference type="GO" id="GO:0031415">
    <property type="term" value="C:NatA complex"/>
    <property type="evidence" value="ECO:0007669"/>
    <property type="project" value="TreeGrafter"/>
</dbReference>
<name>A0AAW1SAD2_9CHLO</name>
<dbReference type="InterPro" id="IPR051556">
    <property type="entry name" value="N-term/lysine_N-AcTrnsfr"/>
</dbReference>
<dbReference type="PANTHER" id="PTHR42919">
    <property type="entry name" value="N-ALPHA-ACETYLTRANSFERASE"/>
    <property type="match status" value="1"/>
</dbReference>
<evidence type="ECO:0000259" key="1">
    <source>
        <dbReference type="PROSITE" id="PS51186"/>
    </source>
</evidence>
<accession>A0AAW1SAD2</accession>
<protein>
    <recommendedName>
        <fullName evidence="1">N-acetyltransferase domain-containing protein</fullName>
    </recommendedName>
</protein>
<feature type="domain" description="N-acetyltransferase" evidence="1">
    <location>
        <begin position="76"/>
        <end position="237"/>
    </location>
</feature>
<evidence type="ECO:0000313" key="3">
    <source>
        <dbReference type="Proteomes" id="UP001438707"/>
    </source>
</evidence>
<dbReference type="SUPFAM" id="SSF55729">
    <property type="entry name" value="Acyl-CoA N-acyltransferases (Nat)"/>
    <property type="match status" value="1"/>
</dbReference>
<sequence>MILSPVISRVPDSLQLKASGFKWKCRRYARRDSCRCLAWQAPWRAASDKPTTPWRVRGLRGQDVLEVAAAADLQATCFHEPPPLGFLKTWSLYLFRADVISIITAKLKYTTKDEFKCLVVPAQDPSKGFVGIIELSKLSDEKVLRAIPEPAPDYLCYLACMAVDARLRRQGIATALLAAAQVQAAKWRMKWMALDVFADNATALACYEACGFKIIRRDEPMRRLIGQRLRVTMAKPV</sequence>